<protein>
    <submittedName>
        <fullName evidence="1">Uncharacterized protein</fullName>
    </submittedName>
</protein>
<proteinExistence type="predicted"/>
<name>A0A1M5IIL3_FLAJO</name>
<dbReference type="RefSeq" id="WP_073408425.1">
    <property type="nucleotide sequence ID" value="NZ_FQWH01000002.1"/>
</dbReference>
<dbReference type="EMBL" id="FQWH01000002">
    <property type="protein sequence ID" value="SHG28142.1"/>
    <property type="molecule type" value="Genomic_DNA"/>
</dbReference>
<reference evidence="1 2" key="1">
    <citation type="submission" date="2016-11" db="EMBL/GenBank/DDBJ databases">
        <authorList>
            <person name="Jaros S."/>
            <person name="Januszkiewicz K."/>
            <person name="Wedrychowicz H."/>
        </authorList>
    </citation>
    <scope>NUCLEOTIDE SEQUENCE [LARGE SCALE GENOMIC DNA]</scope>
    <source>
        <strain evidence="1 2">DSM 6792</strain>
    </source>
</reference>
<organism evidence="1 2">
    <name type="scientific">Flavobacterium johnsoniae</name>
    <name type="common">Cytophaga johnsonae</name>
    <dbReference type="NCBI Taxonomy" id="986"/>
    <lineage>
        <taxon>Bacteria</taxon>
        <taxon>Pseudomonadati</taxon>
        <taxon>Bacteroidota</taxon>
        <taxon>Flavobacteriia</taxon>
        <taxon>Flavobacteriales</taxon>
        <taxon>Flavobacteriaceae</taxon>
        <taxon>Flavobacterium</taxon>
    </lineage>
</organism>
<accession>A0A1M5IIL3</accession>
<sequence>MKKELKLQLKTHPNDLRKAFSAVSKATQRLSIALSEIDNRSRLEIDNRSRFEKLYDSVTNFLSGGKSFLPKELKSY</sequence>
<evidence type="ECO:0000313" key="1">
    <source>
        <dbReference type="EMBL" id="SHG28142.1"/>
    </source>
</evidence>
<evidence type="ECO:0000313" key="2">
    <source>
        <dbReference type="Proteomes" id="UP000184112"/>
    </source>
</evidence>
<dbReference type="Proteomes" id="UP000184112">
    <property type="component" value="Unassembled WGS sequence"/>
</dbReference>
<gene>
    <name evidence="1" type="ORF">SAMN05444388_102119</name>
</gene>
<dbReference type="AlphaFoldDB" id="A0A1M5IIL3"/>